<feature type="chain" id="PRO_5047483370" evidence="1">
    <location>
        <begin position="20"/>
        <end position="633"/>
    </location>
</feature>
<name>A0ABQ9X126_9EUKA</name>
<comment type="caution">
    <text evidence="2">The sequence shown here is derived from an EMBL/GenBank/DDBJ whole genome shotgun (WGS) entry which is preliminary data.</text>
</comment>
<dbReference type="SUPFAM" id="SSF51126">
    <property type="entry name" value="Pectin lyase-like"/>
    <property type="match status" value="1"/>
</dbReference>
<proteinExistence type="predicted"/>
<dbReference type="Proteomes" id="UP001281761">
    <property type="component" value="Unassembled WGS sequence"/>
</dbReference>
<evidence type="ECO:0000256" key="1">
    <source>
        <dbReference type="SAM" id="SignalP"/>
    </source>
</evidence>
<dbReference type="InterPro" id="IPR011050">
    <property type="entry name" value="Pectin_lyase_fold/virulence"/>
</dbReference>
<keyword evidence="1" id="KW-0732">Signal</keyword>
<accession>A0ABQ9X126</accession>
<feature type="signal peptide" evidence="1">
    <location>
        <begin position="1"/>
        <end position="19"/>
    </location>
</feature>
<organism evidence="2 3">
    <name type="scientific">Blattamonas nauphoetae</name>
    <dbReference type="NCBI Taxonomy" id="2049346"/>
    <lineage>
        <taxon>Eukaryota</taxon>
        <taxon>Metamonada</taxon>
        <taxon>Preaxostyla</taxon>
        <taxon>Oxymonadida</taxon>
        <taxon>Blattamonas</taxon>
    </lineage>
</organism>
<reference evidence="2 3" key="1">
    <citation type="journal article" date="2022" name="bioRxiv">
        <title>Genomics of Preaxostyla Flagellates Illuminates Evolutionary Transitions and the Path Towards Mitochondrial Loss.</title>
        <authorList>
            <person name="Novak L.V.F."/>
            <person name="Treitli S.C."/>
            <person name="Pyrih J."/>
            <person name="Halakuc P."/>
            <person name="Pipaliya S.V."/>
            <person name="Vacek V."/>
            <person name="Brzon O."/>
            <person name="Soukal P."/>
            <person name="Eme L."/>
            <person name="Dacks J.B."/>
            <person name="Karnkowska A."/>
            <person name="Elias M."/>
            <person name="Hampl V."/>
        </authorList>
    </citation>
    <scope>NUCLEOTIDE SEQUENCE [LARGE SCALE GENOMIC DNA]</scope>
    <source>
        <strain evidence="2">NAU3</strain>
        <tissue evidence="2">Gut</tissue>
    </source>
</reference>
<protein>
    <submittedName>
        <fullName evidence="2">Uncharacterized protein</fullName>
    </submittedName>
</protein>
<evidence type="ECO:0000313" key="3">
    <source>
        <dbReference type="Proteomes" id="UP001281761"/>
    </source>
</evidence>
<evidence type="ECO:0000313" key="2">
    <source>
        <dbReference type="EMBL" id="KAK2945479.1"/>
    </source>
</evidence>
<keyword evidence="3" id="KW-1185">Reference proteome</keyword>
<dbReference type="EMBL" id="JARBJD010000259">
    <property type="protein sequence ID" value="KAK2945479.1"/>
    <property type="molecule type" value="Genomic_DNA"/>
</dbReference>
<sequence>MISTQWQLLFLVIVSLTSCQHDHVLSLADFFRMMKTETHSGNNITIPVNYGSFHAEHLPLTSTTLNLIGSNSELHLSSSFQSPKSKEFSRPTESSNIHGPTSLLDLRNSSISLNSWILHADIPNTVVCMVSSSQLMVHRSEIISNLHQSPFVIPSSNIGQSTTILIISCSHRSKSTDLLPLVDLANHHHNTDRKDIIPESIAAETTRPCVGALGDDEISVIGSSLDFSNVHFPIGSGPLFSFGMQNDRSLSLKPTDIRIDTMLSSSSLLNVTSNRHPICENQNRFGSLMRQEIVGCRVSRCSNHDSGTTMLEVNLGGNLGCLNTSFSSCIRPSNTEESYLNQNYTQDQRFERPLGSTTTSATFNLCTFNEMTGAFGSNKGGSAIFISSATSLVVTRCFFHLCNVTADDDDGGALFVVPPVINSNILKVEKSSFTECKSTGSGNNYGGSLFSSCSQDVSIIDSFFEKGYARLDSAFTLYRSSASILSNCSFADCESFRGTIGFYTTVTVSTMAFLSFRRCTAVNPASSKDLYFDNLELSEVSSKITNCDSTSGEDNVYFFRGYLSDMTLVPQITSTLTVETCTVTFSGNEASVTVTTNEAIGGTMAILLEGCLVPRLVFVCFSLTRENSSTMRI</sequence>
<gene>
    <name evidence="2" type="ORF">BLNAU_19608</name>
</gene>